<evidence type="ECO:0000256" key="10">
    <source>
        <dbReference type="ARBA" id="ARBA00022598"/>
    </source>
</evidence>
<dbReference type="InterPro" id="IPR020562">
    <property type="entry name" value="PRibGlycinamide_synth_N"/>
</dbReference>
<dbReference type="Pfam" id="PF00586">
    <property type="entry name" value="AIRS"/>
    <property type="match status" value="1"/>
</dbReference>
<dbReference type="InterPro" id="IPR011761">
    <property type="entry name" value="ATP-grasp"/>
</dbReference>
<keyword evidence="27" id="KW-1185">Reference proteome</keyword>
<evidence type="ECO:0000256" key="2">
    <source>
        <dbReference type="ARBA" id="ARBA00004686"/>
    </source>
</evidence>
<evidence type="ECO:0000256" key="13">
    <source>
        <dbReference type="ARBA" id="ARBA00022755"/>
    </source>
</evidence>
<dbReference type="Pfam" id="PF02843">
    <property type="entry name" value="GARS_C"/>
    <property type="match status" value="1"/>
</dbReference>
<dbReference type="PANTHER" id="PTHR10520">
    <property type="entry name" value="TRIFUNCTIONAL PURINE BIOSYNTHETIC PROTEIN ADENOSINE-3-RELATED"/>
    <property type="match status" value="1"/>
</dbReference>
<evidence type="ECO:0000256" key="14">
    <source>
        <dbReference type="ARBA" id="ARBA00022840"/>
    </source>
</evidence>
<dbReference type="FunFam" id="3.90.600.10:FF:000001">
    <property type="entry name" value="Trifunctional purine biosynthetic protein adenosine-3"/>
    <property type="match status" value="1"/>
</dbReference>
<dbReference type="NCBIfam" id="TIGR00878">
    <property type="entry name" value="purM"/>
    <property type="match status" value="1"/>
</dbReference>
<comment type="similarity">
    <text evidence="18">In the C-terminal section; belongs to the AIR synthase family.</text>
</comment>
<evidence type="ECO:0000256" key="9">
    <source>
        <dbReference type="ARBA" id="ARBA00022490"/>
    </source>
</evidence>
<dbReference type="PANTHER" id="PTHR10520:SF12">
    <property type="entry name" value="TRIFUNCTIONAL PURINE BIOSYNTHETIC PROTEIN ADENOSINE-3"/>
    <property type="match status" value="1"/>
</dbReference>
<evidence type="ECO:0000259" key="25">
    <source>
        <dbReference type="PROSITE" id="PS50975"/>
    </source>
</evidence>
<evidence type="ECO:0000256" key="22">
    <source>
        <dbReference type="ARBA" id="ARBA00047843"/>
    </source>
</evidence>
<evidence type="ECO:0000256" key="3">
    <source>
        <dbReference type="ARBA" id="ARBA00005174"/>
    </source>
</evidence>
<reference evidence="26 27" key="1">
    <citation type="journal article" date="2020" name="ISME J.">
        <title>Uncovering the hidden diversity of litter-decomposition mechanisms in mushroom-forming fungi.</title>
        <authorList>
            <person name="Floudas D."/>
            <person name="Bentzer J."/>
            <person name="Ahren D."/>
            <person name="Johansson T."/>
            <person name="Persson P."/>
            <person name="Tunlid A."/>
        </authorList>
    </citation>
    <scope>NUCLEOTIDE SEQUENCE [LARGE SCALE GENOMIC DNA]</scope>
    <source>
        <strain evidence="26 27">CBS 146.42</strain>
    </source>
</reference>
<dbReference type="InterPro" id="IPR004733">
    <property type="entry name" value="PurM_cligase"/>
</dbReference>
<dbReference type="GO" id="GO:0005829">
    <property type="term" value="C:cytosol"/>
    <property type="evidence" value="ECO:0007669"/>
    <property type="project" value="TreeGrafter"/>
</dbReference>
<evidence type="ECO:0000256" key="20">
    <source>
        <dbReference type="ARBA" id="ARBA00032931"/>
    </source>
</evidence>
<evidence type="ECO:0000256" key="15">
    <source>
        <dbReference type="ARBA" id="ARBA00023211"/>
    </source>
</evidence>
<dbReference type="Gene3D" id="3.30.1330.10">
    <property type="entry name" value="PurM-like, N-terminal domain"/>
    <property type="match status" value="1"/>
</dbReference>
<dbReference type="GO" id="GO:0004641">
    <property type="term" value="F:phosphoribosylformylglycinamidine cyclo-ligase activity"/>
    <property type="evidence" value="ECO:0007669"/>
    <property type="project" value="UniProtKB-EC"/>
</dbReference>
<dbReference type="Gene3D" id="3.30.470.20">
    <property type="entry name" value="ATP-grasp fold, B domain"/>
    <property type="match status" value="1"/>
</dbReference>
<dbReference type="NCBIfam" id="TIGR00877">
    <property type="entry name" value="purD"/>
    <property type="match status" value="1"/>
</dbReference>
<comment type="similarity">
    <text evidence="4">In the N-terminal section; belongs to the GARS family.</text>
</comment>
<dbReference type="InterPro" id="IPR016185">
    <property type="entry name" value="PreATP-grasp_dom_sf"/>
</dbReference>
<dbReference type="FunFam" id="3.30.1330.10:FF:000001">
    <property type="entry name" value="Phosphoribosylformylglycinamidine cyclo-ligase"/>
    <property type="match status" value="1"/>
</dbReference>
<dbReference type="FunFam" id="3.90.650.10:FF:000011">
    <property type="entry name" value="Phosphoribosylformylglycinamidine cyclo-ligase"/>
    <property type="match status" value="1"/>
</dbReference>
<dbReference type="FunFam" id="3.30.470.20:FF:000018">
    <property type="entry name" value="Trifunctional purine biosynthetic protein adenosine-3"/>
    <property type="match status" value="1"/>
</dbReference>
<dbReference type="InterPro" id="IPR036676">
    <property type="entry name" value="PurM-like_C_sf"/>
</dbReference>
<evidence type="ECO:0000313" key="26">
    <source>
        <dbReference type="EMBL" id="KAF5352349.1"/>
    </source>
</evidence>
<comment type="pathway">
    <text evidence="3">Purine metabolism; IMP biosynthesis via de novo pathway; N(1)-(5-phospho-D-ribosyl)glycinamide from 5-phospho-alpha-D-ribose 1-diphosphate: step 2/2.</text>
</comment>
<dbReference type="AlphaFoldDB" id="A0A8H5FXA0"/>
<evidence type="ECO:0000256" key="1">
    <source>
        <dbReference type="ARBA" id="ARBA00004496"/>
    </source>
</evidence>
<keyword evidence="12 24" id="KW-0547">Nucleotide-binding</keyword>
<evidence type="ECO:0000256" key="23">
    <source>
        <dbReference type="ARBA" id="ARBA00049057"/>
    </source>
</evidence>
<evidence type="ECO:0000256" key="19">
    <source>
        <dbReference type="ARBA" id="ARBA00031908"/>
    </source>
</evidence>
<dbReference type="CDD" id="cd02196">
    <property type="entry name" value="PurM"/>
    <property type="match status" value="1"/>
</dbReference>
<dbReference type="EMBL" id="JAACJO010000011">
    <property type="protein sequence ID" value="KAF5352349.1"/>
    <property type="molecule type" value="Genomic_DNA"/>
</dbReference>
<dbReference type="InterPro" id="IPR000115">
    <property type="entry name" value="PRibGlycinamide_synth"/>
</dbReference>
<dbReference type="InterPro" id="IPR013815">
    <property type="entry name" value="ATP_grasp_subdomain_1"/>
</dbReference>
<accession>A0A8H5FXA0</accession>
<dbReference type="InterPro" id="IPR020559">
    <property type="entry name" value="PRibGlycinamide_synth_CS"/>
</dbReference>
<dbReference type="EC" id="6.3.3.1" evidence="6"/>
<dbReference type="SMART" id="SM01210">
    <property type="entry name" value="GARS_C"/>
    <property type="match status" value="1"/>
</dbReference>
<dbReference type="GO" id="GO:0005524">
    <property type="term" value="F:ATP binding"/>
    <property type="evidence" value="ECO:0007669"/>
    <property type="project" value="UniProtKB-UniRule"/>
</dbReference>
<dbReference type="HAMAP" id="MF_00741">
    <property type="entry name" value="AIRS"/>
    <property type="match status" value="1"/>
</dbReference>
<dbReference type="SUPFAM" id="SSF52440">
    <property type="entry name" value="PreATP-grasp domain"/>
    <property type="match status" value="1"/>
</dbReference>
<protein>
    <recommendedName>
        <fullName evidence="8">Phosphoribosylformylglycinamidine cyclo-ligase</fullName>
        <ecNumber evidence="6">6.3.3.1</ecNumber>
        <ecNumber evidence="7">6.3.4.13</ecNumber>
    </recommendedName>
    <alternativeName>
        <fullName evidence="20">AIR synthase</fullName>
    </alternativeName>
    <alternativeName>
        <fullName evidence="21">AIRS</fullName>
    </alternativeName>
    <alternativeName>
        <fullName evidence="19">Phosphoribosyl-aminoimidazole synthetase</fullName>
    </alternativeName>
</protein>
<evidence type="ECO:0000256" key="5">
    <source>
        <dbReference type="ARBA" id="ARBA00010280"/>
    </source>
</evidence>
<dbReference type="InterPro" id="IPR016188">
    <property type="entry name" value="PurM-like_N"/>
</dbReference>
<dbReference type="FunFam" id="3.30.1490.20:FF:000006">
    <property type="entry name" value="phosphoribosylamine--glycine ligase, chloroplastic-like"/>
    <property type="match status" value="1"/>
</dbReference>
<dbReference type="SUPFAM" id="SSF55326">
    <property type="entry name" value="PurM N-terminal domain-like"/>
    <property type="match status" value="1"/>
</dbReference>
<keyword evidence="11" id="KW-0479">Metal-binding</keyword>
<evidence type="ECO:0000313" key="27">
    <source>
        <dbReference type="Proteomes" id="UP000559027"/>
    </source>
</evidence>
<dbReference type="SMART" id="SM01209">
    <property type="entry name" value="GARS_A"/>
    <property type="match status" value="1"/>
</dbReference>
<comment type="subcellular location">
    <subcellularLocation>
        <location evidence="1">Cytoplasm</location>
    </subcellularLocation>
</comment>
<dbReference type="PROSITE" id="PS50975">
    <property type="entry name" value="ATP_GRASP"/>
    <property type="match status" value="1"/>
</dbReference>
<evidence type="ECO:0000256" key="21">
    <source>
        <dbReference type="ARBA" id="ARBA00033093"/>
    </source>
</evidence>
<evidence type="ECO:0000256" key="12">
    <source>
        <dbReference type="ARBA" id="ARBA00022741"/>
    </source>
</evidence>
<organism evidence="26 27">
    <name type="scientific">Leucocoprinus leucothites</name>
    <dbReference type="NCBI Taxonomy" id="201217"/>
    <lineage>
        <taxon>Eukaryota</taxon>
        <taxon>Fungi</taxon>
        <taxon>Dikarya</taxon>
        <taxon>Basidiomycota</taxon>
        <taxon>Agaricomycotina</taxon>
        <taxon>Agaricomycetes</taxon>
        <taxon>Agaricomycetidae</taxon>
        <taxon>Agaricales</taxon>
        <taxon>Agaricineae</taxon>
        <taxon>Agaricaceae</taxon>
        <taxon>Leucocoprinus</taxon>
    </lineage>
</organism>
<comment type="similarity">
    <text evidence="5">Belongs to the AIR synthase family.</text>
</comment>
<dbReference type="EC" id="6.3.4.13" evidence="7"/>
<evidence type="ECO:0000256" key="18">
    <source>
        <dbReference type="ARBA" id="ARBA00029444"/>
    </source>
</evidence>
<sequence>MSLKILLLGSGGREHALAWRLAQSDLVEHIYVCPGNGGTTSESKCSNLDVISSSDFPSLVEFALKNDVNLVVPGPEQPLVDGIESHFRNVGIPLFGPNVLAARMEGSKAFSKEFMQRHNIPTAKFKTFGSNQFESASEYIKTCGHRVVLKASGLAAGKGVLIPETTEDALAGLKEIMVDKAFGNAGNEVVIEEYLEGPEVSVLAFSDGYTIIPLPPAQDHKRIGEGDTGLNTGGMGAYAPAPVATPEIMSRIVKEALRPTIDGMRREGYPFVGMLFTGFMLTKSGPKVLEYNVRFGDPETEAILLLLDDKTDLAALLHACAEHHLDSIDVKFKPGYAVSVVLASAGYPGSYAKNKKIIISRTSPDFKIFHAGTKEVNEEIYTTGGRVIAVSAYASTLEEALRHAYEGVDTVQFEGKTFRRDIAHRTLSPSHQASAQTALTYAQAGVSVDAGNALVEAIKPYIRSTRRAGADNAEIGGFGGVFDLKATGYQDPVLVSGTDGVGTKLRVAFETGIHDLVGIDLVAMSVNDLLVQGAEPLFFLDYYGCSRLDVGVATQVVKGIAEGCRQSGCALIGGETAEMPGMYQEGDYDLAGFAVGAVERSLLLPNPKNPVVEGDILFGLSSSGVHSNGFSLVRKILTRSQYTYSSPCPWLPSTSAQSTLGRTLLEPTRIYTSQLLPLCKLGLIKAMSHITGGGFIENIPRVLPSHLGCYIDASSWPYPDVFKWLKKEGVVDALEMARTFNNGIGMVVVVGEEEKERVIKMLREVGDEKVKADVYEIGRVVSGKGVEMRNLEEWS</sequence>
<dbReference type="HAMAP" id="MF_00138">
    <property type="entry name" value="GARS"/>
    <property type="match status" value="1"/>
</dbReference>
<dbReference type="Pfam" id="PF02769">
    <property type="entry name" value="AIRS_C"/>
    <property type="match status" value="1"/>
</dbReference>
<comment type="function">
    <text evidence="17">Catalyzes the second and fifth step in the 'de novo' purine biosynthesis pathway; contains phosphoribosylamine--glycine ligase (GARS) and phosphoribosylformylglycinamidine cyclo-ligase (AIRS) activities.</text>
</comment>
<dbReference type="InterPro" id="IPR037123">
    <property type="entry name" value="PRibGlycinamide_synth_C_sf"/>
</dbReference>
<dbReference type="Pfam" id="PF01071">
    <property type="entry name" value="GARS_A"/>
    <property type="match status" value="1"/>
</dbReference>
<dbReference type="PROSITE" id="PS00184">
    <property type="entry name" value="GARS"/>
    <property type="match status" value="1"/>
</dbReference>
<keyword evidence="15" id="KW-0464">Manganese</keyword>
<evidence type="ECO:0000256" key="6">
    <source>
        <dbReference type="ARBA" id="ARBA00013047"/>
    </source>
</evidence>
<keyword evidence="13" id="KW-0658">Purine biosynthesis</keyword>
<dbReference type="InterPro" id="IPR020561">
    <property type="entry name" value="PRibGlycinamid_synth_ATP-grasp"/>
</dbReference>
<gene>
    <name evidence="26" type="ORF">D9756_006031</name>
</gene>
<dbReference type="Gene3D" id="3.30.1490.20">
    <property type="entry name" value="ATP-grasp fold, A domain"/>
    <property type="match status" value="1"/>
</dbReference>
<name>A0A8H5FXA0_9AGAR</name>
<dbReference type="FunFam" id="3.40.50.20:FF:000006">
    <property type="entry name" value="Phosphoribosylamine--glycine ligase, chloroplastic"/>
    <property type="match status" value="1"/>
</dbReference>
<dbReference type="GO" id="GO:0006189">
    <property type="term" value="P:'de novo' IMP biosynthetic process"/>
    <property type="evidence" value="ECO:0007669"/>
    <property type="project" value="UniProtKB-UniPathway"/>
</dbReference>
<evidence type="ECO:0000256" key="16">
    <source>
        <dbReference type="ARBA" id="ARBA00023268"/>
    </source>
</evidence>
<proteinExistence type="inferred from homology"/>
<evidence type="ECO:0000256" key="17">
    <source>
        <dbReference type="ARBA" id="ARBA00029388"/>
    </source>
</evidence>
<keyword evidence="14 24" id="KW-0067">ATP-binding</keyword>
<comment type="catalytic activity">
    <reaction evidence="22">
        <text>5-phospho-beta-D-ribosylamine + glycine + ATP = N(1)-(5-phospho-beta-D-ribosyl)glycinamide + ADP + phosphate + H(+)</text>
        <dbReference type="Rhea" id="RHEA:17453"/>
        <dbReference type="ChEBI" id="CHEBI:15378"/>
        <dbReference type="ChEBI" id="CHEBI:30616"/>
        <dbReference type="ChEBI" id="CHEBI:43474"/>
        <dbReference type="ChEBI" id="CHEBI:57305"/>
        <dbReference type="ChEBI" id="CHEBI:58681"/>
        <dbReference type="ChEBI" id="CHEBI:143788"/>
        <dbReference type="ChEBI" id="CHEBI:456216"/>
        <dbReference type="EC" id="6.3.4.13"/>
    </reaction>
</comment>
<dbReference type="InterPro" id="IPR010918">
    <property type="entry name" value="PurM-like_C_dom"/>
</dbReference>
<dbReference type="InterPro" id="IPR036921">
    <property type="entry name" value="PurM-like_N_sf"/>
</dbReference>
<dbReference type="GO" id="GO:0046872">
    <property type="term" value="F:metal ion binding"/>
    <property type="evidence" value="ECO:0007669"/>
    <property type="project" value="UniProtKB-KW"/>
</dbReference>
<dbReference type="SUPFAM" id="SSF56059">
    <property type="entry name" value="Glutathione synthetase ATP-binding domain-like"/>
    <property type="match status" value="1"/>
</dbReference>
<evidence type="ECO:0000256" key="24">
    <source>
        <dbReference type="PROSITE-ProRule" id="PRU00409"/>
    </source>
</evidence>
<dbReference type="SUPFAM" id="SSF56042">
    <property type="entry name" value="PurM C-terminal domain-like"/>
    <property type="match status" value="1"/>
</dbReference>
<evidence type="ECO:0000256" key="11">
    <source>
        <dbReference type="ARBA" id="ARBA00022723"/>
    </source>
</evidence>
<keyword evidence="9" id="KW-0963">Cytoplasm</keyword>
<keyword evidence="16" id="KW-0511">Multifunctional enzyme</keyword>
<dbReference type="InterPro" id="IPR011054">
    <property type="entry name" value="Rudment_hybrid_motif"/>
</dbReference>
<dbReference type="OrthoDB" id="2018833at2759"/>
<dbReference type="Gene3D" id="3.90.650.10">
    <property type="entry name" value="PurM-like C-terminal domain"/>
    <property type="match status" value="1"/>
</dbReference>
<dbReference type="Gene3D" id="3.90.600.10">
    <property type="entry name" value="Phosphoribosylglycinamide synthetase, C-terminal domain"/>
    <property type="match status" value="1"/>
</dbReference>
<dbReference type="Pfam" id="PF02844">
    <property type="entry name" value="GARS_N"/>
    <property type="match status" value="1"/>
</dbReference>
<dbReference type="InterPro" id="IPR020560">
    <property type="entry name" value="PRibGlycinamide_synth_C-dom"/>
</dbReference>
<dbReference type="Gene3D" id="3.40.50.20">
    <property type="match status" value="1"/>
</dbReference>
<dbReference type="SUPFAM" id="SSF51246">
    <property type="entry name" value="Rudiment single hybrid motif"/>
    <property type="match status" value="1"/>
</dbReference>
<dbReference type="Proteomes" id="UP000559027">
    <property type="component" value="Unassembled WGS sequence"/>
</dbReference>
<dbReference type="GO" id="GO:0004637">
    <property type="term" value="F:phosphoribosylamine-glycine ligase activity"/>
    <property type="evidence" value="ECO:0007669"/>
    <property type="project" value="UniProtKB-EC"/>
</dbReference>
<comment type="caution">
    <text evidence="26">The sequence shown here is derived from an EMBL/GenBank/DDBJ whole genome shotgun (WGS) entry which is preliminary data.</text>
</comment>
<feature type="domain" description="ATP-grasp" evidence="25">
    <location>
        <begin position="112"/>
        <end position="322"/>
    </location>
</feature>
<comment type="pathway">
    <text evidence="2">Purine metabolism; IMP biosynthesis via de novo pathway; 5-amino-1-(5-phospho-D-ribosyl)imidazole from N(2)-formyl-N(1)-(5-phospho-D-ribosyl)glycinamide: step 2/2.</text>
</comment>
<evidence type="ECO:0000256" key="8">
    <source>
        <dbReference type="ARBA" id="ARBA00020367"/>
    </source>
</evidence>
<evidence type="ECO:0000256" key="7">
    <source>
        <dbReference type="ARBA" id="ARBA00013255"/>
    </source>
</evidence>
<dbReference type="UniPathway" id="UPA00074">
    <property type="reaction ID" value="UER00125"/>
</dbReference>
<dbReference type="GO" id="GO:0046084">
    <property type="term" value="P:adenine biosynthetic process"/>
    <property type="evidence" value="ECO:0007669"/>
    <property type="project" value="TreeGrafter"/>
</dbReference>
<evidence type="ECO:0000256" key="4">
    <source>
        <dbReference type="ARBA" id="ARBA00007423"/>
    </source>
</evidence>
<keyword evidence="10" id="KW-0436">Ligase</keyword>
<comment type="catalytic activity">
    <reaction evidence="23">
        <text>2-formamido-N(1)-(5-O-phospho-beta-D-ribosyl)acetamidine + ATP = 5-amino-1-(5-phospho-beta-D-ribosyl)imidazole + ADP + phosphate + H(+)</text>
        <dbReference type="Rhea" id="RHEA:23032"/>
        <dbReference type="ChEBI" id="CHEBI:15378"/>
        <dbReference type="ChEBI" id="CHEBI:30616"/>
        <dbReference type="ChEBI" id="CHEBI:43474"/>
        <dbReference type="ChEBI" id="CHEBI:137981"/>
        <dbReference type="ChEBI" id="CHEBI:147287"/>
        <dbReference type="ChEBI" id="CHEBI:456216"/>
        <dbReference type="EC" id="6.3.3.1"/>
    </reaction>
</comment>